<dbReference type="EMBL" id="FZNQ01000006">
    <property type="protein sequence ID" value="SNR43457.1"/>
    <property type="molecule type" value="Genomic_DNA"/>
</dbReference>
<evidence type="ECO:0000256" key="2">
    <source>
        <dbReference type="SAM" id="Phobius"/>
    </source>
</evidence>
<feature type="transmembrane region" description="Helical" evidence="2">
    <location>
        <begin position="21"/>
        <end position="47"/>
    </location>
</feature>
<dbReference type="InterPro" id="IPR055563">
    <property type="entry name" value="CdpA_N"/>
</dbReference>
<dbReference type="AlphaFoldDB" id="A0A238WAL8"/>
<feature type="compositionally biased region" description="Pro residues" evidence="1">
    <location>
        <begin position="271"/>
        <end position="280"/>
    </location>
</feature>
<keyword evidence="2" id="KW-1133">Transmembrane helix</keyword>
<feature type="compositionally biased region" description="Low complexity" evidence="1">
    <location>
        <begin position="204"/>
        <end position="216"/>
    </location>
</feature>
<name>A0A238WAL8_HALVU</name>
<dbReference type="Pfam" id="PF23601">
    <property type="entry name" value="CdpA_C"/>
    <property type="match status" value="1"/>
</dbReference>
<protein>
    <submittedName>
        <fullName evidence="5">Uncharacterized protein</fullName>
    </submittedName>
</protein>
<feature type="compositionally biased region" description="Low complexity" evidence="1">
    <location>
        <begin position="252"/>
        <end position="270"/>
    </location>
</feature>
<feature type="domain" description="Cell division protein A N-terminal" evidence="3">
    <location>
        <begin position="2"/>
        <end position="154"/>
    </location>
</feature>
<reference evidence="5 6" key="1">
    <citation type="submission" date="2017-06" db="EMBL/GenBank/DDBJ databases">
        <authorList>
            <person name="Kim H.J."/>
            <person name="Triplett B.A."/>
        </authorList>
    </citation>
    <scope>NUCLEOTIDE SEQUENCE [LARGE SCALE GENOMIC DNA]</scope>
    <source>
        <strain evidence="5 6">DSM 8800</strain>
    </source>
</reference>
<feature type="compositionally biased region" description="Polar residues" evidence="1">
    <location>
        <begin position="231"/>
        <end position="245"/>
    </location>
</feature>
<evidence type="ECO:0000256" key="1">
    <source>
        <dbReference type="SAM" id="MobiDB-lite"/>
    </source>
</evidence>
<keyword evidence="2" id="KW-0812">Transmembrane</keyword>
<evidence type="ECO:0000259" key="4">
    <source>
        <dbReference type="Pfam" id="PF23601"/>
    </source>
</evidence>
<dbReference type="Pfam" id="PF23600">
    <property type="entry name" value="CdpA_N"/>
    <property type="match status" value="1"/>
</dbReference>
<keyword evidence="2" id="KW-0472">Membrane</keyword>
<evidence type="ECO:0000259" key="3">
    <source>
        <dbReference type="Pfam" id="PF23600"/>
    </source>
</evidence>
<feature type="transmembrane region" description="Helical" evidence="2">
    <location>
        <begin position="59"/>
        <end position="80"/>
    </location>
</feature>
<organism evidence="5 6">
    <name type="scientific">Halorubrum vacuolatum</name>
    <name type="common">Natronobacterium vacuolatum</name>
    <dbReference type="NCBI Taxonomy" id="63740"/>
    <lineage>
        <taxon>Archaea</taxon>
        <taxon>Methanobacteriati</taxon>
        <taxon>Methanobacteriota</taxon>
        <taxon>Stenosarchaea group</taxon>
        <taxon>Halobacteria</taxon>
        <taxon>Halobacteriales</taxon>
        <taxon>Haloferacaceae</taxon>
        <taxon>Halorubrum</taxon>
    </lineage>
</organism>
<dbReference type="OrthoDB" id="235883at2157"/>
<gene>
    <name evidence="5" type="ORF">SAMN06264855_10697</name>
</gene>
<feature type="transmembrane region" description="Helical" evidence="2">
    <location>
        <begin position="87"/>
        <end position="107"/>
    </location>
</feature>
<feature type="transmembrane region" description="Helical" evidence="2">
    <location>
        <begin position="127"/>
        <end position="148"/>
    </location>
</feature>
<keyword evidence="6" id="KW-1185">Reference proteome</keyword>
<feature type="region of interest" description="Disordered" evidence="1">
    <location>
        <begin position="182"/>
        <end position="312"/>
    </location>
</feature>
<evidence type="ECO:0000313" key="5">
    <source>
        <dbReference type="EMBL" id="SNR43457.1"/>
    </source>
</evidence>
<proteinExistence type="predicted"/>
<dbReference type="RefSeq" id="WP_089384508.1">
    <property type="nucleotide sequence ID" value="NZ_FZNQ01000006.1"/>
</dbReference>
<feature type="compositionally biased region" description="Gly residues" evidence="1">
    <location>
        <begin position="182"/>
        <end position="194"/>
    </location>
</feature>
<dbReference type="Proteomes" id="UP000198397">
    <property type="component" value="Unassembled WGS sequence"/>
</dbReference>
<evidence type="ECO:0000313" key="6">
    <source>
        <dbReference type="Proteomes" id="UP000198397"/>
    </source>
</evidence>
<dbReference type="InterPro" id="IPR055564">
    <property type="entry name" value="CdpA_C"/>
</dbReference>
<feature type="domain" description="Cell division protein A C-terminal" evidence="4">
    <location>
        <begin position="308"/>
        <end position="349"/>
    </location>
</feature>
<sequence>MTSLSETYGGGGRSEVNPRRLSIGVGLFVGGTLLLVIGLLTAAEVLFSGRFTSGAARRYGGILGGLGVPIVMLGIMIVLPADRNTRVAALIGAAIMALGVALFAHAYPQQWVGGPNPELTDLTLPTAGVYLLGAATTLWCLFVGIANFKTRNDPGGTVTMEVTHKGETKVIEVERDQLDGLNGLGGVGFLGGTPDGEVETQTNRPDTGTSTTTADRTISRRKDRSPGGPTTGVSDGGESTTTITSPMDDHGTTTSSAEPASPTGPASPDGPASPPGPAPSGGPAADAAGRQSKGRDRSAAAPRDGPGDAYCGNCARFDYVQTDDGMRPYCGHYDELMDDMEACDQWVPR</sequence>
<accession>A0A238WAL8</accession>